<reference evidence="1 2" key="1">
    <citation type="submission" date="2024-09" db="EMBL/GenBank/DDBJ databases">
        <title>Rethinking Asexuality: The Enigmatic Case of Functional Sexual Genes in Lepraria (Stereocaulaceae).</title>
        <authorList>
            <person name="Doellman M."/>
            <person name="Sun Y."/>
            <person name="Barcenas-Pena A."/>
            <person name="Lumbsch H.T."/>
            <person name="Grewe F."/>
        </authorList>
    </citation>
    <scope>NUCLEOTIDE SEQUENCE [LARGE SCALE GENOMIC DNA]</scope>
    <source>
        <strain evidence="1 2">Grewe 0041</strain>
    </source>
</reference>
<evidence type="ECO:0000313" key="2">
    <source>
        <dbReference type="Proteomes" id="UP001590951"/>
    </source>
</evidence>
<evidence type="ECO:0000313" key="1">
    <source>
        <dbReference type="EMBL" id="KAL2058261.1"/>
    </source>
</evidence>
<accession>A0ABR4BN49</accession>
<sequence length="274" mass="30482">MTDLDRAIGLIEKILASLPQGHLHRPGYLEDLSSHYQWKFEATNRAELLQTTSHGDRNGSETVAEIDEEASTPSNDKVEAIQYPDKAIELSIEAVNSCREDNWDFARLLRRLGDQLLQRVPVTQSDDDIEGCLRAYDLALKADLVAPRDRIFATRSAASVCMQAGTVLKASEFLDEAMRIVPNVHTRTSEREDEYDRAAKFRNLASDAVALALQAGKRPYEALSLLELGNAVIICSTIDCWSDVSDLYVTPPGIAEDFEKTRREIDAPVSSSNK</sequence>
<protein>
    <submittedName>
        <fullName evidence="1">Uncharacterized protein</fullName>
    </submittedName>
</protein>
<keyword evidence="2" id="KW-1185">Reference proteome</keyword>
<name>A0ABR4BN49_9LECA</name>
<dbReference type="EMBL" id="JBHFEH010000003">
    <property type="protein sequence ID" value="KAL2058261.1"/>
    <property type="molecule type" value="Genomic_DNA"/>
</dbReference>
<dbReference type="Proteomes" id="UP001590951">
    <property type="component" value="Unassembled WGS sequence"/>
</dbReference>
<organism evidence="1 2">
    <name type="scientific">Lepraria finkii</name>
    <dbReference type="NCBI Taxonomy" id="1340010"/>
    <lineage>
        <taxon>Eukaryota</taxon>
        <taxon>Fungi</taxon>
        <taxon>Dikarya</taxon>
        <taxon>Ascomycota</taxon>
        <taxon>Pezizomycotina</taxon>
        <taxon>Lecanoromycetes</taxon>
        <taxon>OSLEUM clade</taxon>
        <taxon>Lecanoromycetidae</taxon>
        <taxon>Lecanorales</taxon>
        <taxon>Lecanorineae</taxon>
        <taxon>Stereocaulaceae</taxon>
        <taxon>Lepraria</taxon>
    </lineage>
</organism>
<proteinExistence type="predicted"/>
<gene>
    <name evidence="1" type="ORF">ABVK25_001879</name>
</gene>
<comment type="caution">
    <text evidence="1">The sequence shown here is derived from an EMBL/GenBank/DDBJ whole genome shotgun (WGS) entry which is preliminary data.</text>
</comment>